<evidence type="ECO:0000259" key="3">
    <source>
        <dbReference type="PROSITE" id="PS51186"/>
    </source>
</evidence>
<reference evidence="5 7" key="2">
    <citation type="submission" date="2020-04" db="EMBL/GenBank/DDBJ databases">
        <authorList>
            <person name="Hitch T.C.A."/>
            <person name="Wylensek D."/>
            <person name="Clavel T."/>
        </authorList>
    </citation>
    <scope>NUCLEOTIDE SEQUENCE [LARGE SCALE GENOMIC DNA]</scope>
    <source>
        <strain evidence="5 7">WCA-130-P53-4B</strain>
    </source>
</reference>
<dbReference type="EMBL" id="JABAGJ010000003">
    <property type="protein sequence ID" value="NMF02189.1"/>
    <property type="molecule type" value="Genomic_DNA"/>
</dbReference>
<keyword evidence="2 4" id="KW-0012">Acyltransferase</keyword>
<evidence type="ECO:0000313" key="6">
    <source>
        <dbReference type="Proteomes" id="UP000029093"/>
    </source>
</evidence>
<comment type="caution">
    <text evidence="4">The sequence shown here is derived from an EMBL/GenBank/DDBJ whole genome shotgun (WGS) entry which is preliminary data.</text>
</comment>
<dbReference type="EMBL" id="JGYQ01000007">
    <property type="protein sequence ID" value="KFI48287.1"/>
    <property type="molecule type" value="Genomic_DNA"/>
</dbReference>
<dbReference type="SUPFAM" id="SSF55729">
    <property type="entry name" value="Acyl-CoA N-acyltransferases (Nat)"/>
    <property type="match status" value="1"/>
</dbReference>
<gene>
    <name evidence="4" type="ORF">BBOU_0417</name>
    <name evidence="5" type="ORF">HF843_03170</name>
</gene>
<dbReference type="InterPro" id="IPR000182">
    <property type="entry name" value="GNAT_dom"/>
</dbReference>
<evidence type="ECO:0000313" key="4">
    <source>
        <dbReference type="EMBL" id="KFI48287.1"/>
    </source>
</evidence>
<evidence type="ECO:0000313" key="5">
    <source>
        <dbReference type="EMBL" id="NMF02189.1"/>
    </source>
</evidence>
<dbReference type="GeneID" id="303203611"/>
<evidence type="ECO:0000256" key="2">
    <source>
        <dbReference type="ARBA" id="ARBA00023315"/>
    </source>
</evidence>
<dbReference type="PANTHER" id="PTHR43072">
    <property type="entry name" value="N-ACETYLTRANSFERASE"/>
    <property type="match status" value="1"/>
</dbReference>
<reference evidence="4 6" key="1">
    <citation type="submission" date="2014-03" db="EMBL/GenBank/DDBJ databases">
        <title>Genomics of Bifidobacteria.</title>
        <authorList>
            <person name="Ventura M."/>
            <person name="Milani C."/>
            <person name="Lugli G.A."/>
        </authorList>
    </citation>
    <scope>NUCLEOTIDE SEQUENCE [LARGE SCALE GENOMIC DNA]</scope>
    <source>
        <strain evidence="4 6">LMG 10736</strain>
    </source>
</reference>
<keyword evidence="6" id="KW-1185">Reference proteome</keyword>
<dbReference type="OrthoDB" id="3173333at2"/>
<feature type="domain" description="N-acetyltransferase" evidence="3">
    <location>
        <begin position="12"/>
        <end position="176"/>
    </location>
</feature>
<protein>
    <submittedName>
        <fullName evidence="4 5">N-acetyltransferase</fullName>
        <ecNumber evidence="4">2.3.1.183</ecNumber>
    </submittedName>
</protein>
<evidence type="ECO:0000313" key="7">
    <source>
        <dbReference type="Proteomes" id="UP000583419"/>
    </source>
</evidence>
<dbReference type="Proteomes" id="UP000583419">
    <property type="component" value="Unassembled WGS sequence"/>
</dbReference>
<name>A0A086ZP37_9BIFI</name>
<dbReference type="AlphaFoldDB" id="A0A086ZP37"/>
<proteinExistence type="predicted"/>
<keyword evidence="1 4" id="KW-0808">Transferase</keyword>
<dbReference type="EC" id="2.3.1.183" evidence="4"/>
<organism evidence="4 6">
    <name type="scientific">Bifidobacterium boum</name>
    <dbReference type="NCBI Taxonomy" id="78343"/>
    <lineage>
        <taxon>Bacteria</taxon>
        <taxon>Bacillati</taxon>
        <taxon>Actinomycetota</taxon>
        <taxon>Actinomycetes</taxon>
        <taxon>Bifidobacteriales</taxon>
        <taxon>Bifidobacteriaceae</taxon>
        <taxon>Bifidobacterium</taxon>
    </lineage>
</organism>
<dbReference type="Proteomes" id="UP000029093">
    <property type="component" value="Unassembled WGS sequence"/>
</dbReference>
<dbReference type="PROSITE" id="PS51186">
    <property type="entry name" value="GNAT"/>
    <property type="match status" value="1"/>
</dbReference>
<accession>A0A086ZP37</accession>
<dbReference type="Pfam" id="PF13420">
    <property type="entry name" value="Acetyltransf_4"/>
    <property type="match status" value="1"/>
</dbReference>
<dbReference type="RefSeq" id="WP_051616638.1">
    <property type="nucleotide sequence ID" value="NZ_JABAGJ010000003.1"/>
</dbReference>
<sequence>MQTRQAHDHADVRIRAAHDDDLQAITDIYNQAVIAGGSTADLVPRTLEQRRQWVDSHHPRDRYPVVVLEDAAGRVVAFGSLSKFHPREAYDGVVELSYYVDEHARHRGYGTAMVAWLLDAARSRGYRIATALIFASNTGSIALMNHFGFERYGFLPQACFDGTRYLDMSYWRLPLQDD</sequence>
<dbReference type="CDD" id="cd04301">
    <property type="entry name" value="NAT_SF"/>
    <property type="match status" value="1"/>
</dbReference>
<dbReference type="InterPro" id="IPR016181">
    <property type="entry name" value="Acyl_CoA_acyltransferase"/>
</dbReference>
<dbReference type="Gene3D" id="3.40.630.30">
    <property type="match status" value="1"/>
</dbReference>
<dbReference type="GO" id="GO:0102971">
    <property type="term" value="F:phosphinothricin N-acetyltransferase activity"/>
    <property type="evidence" value="ECO:0007669"/>
    <property type="project" value="UniProtKB-EC"/>
</dbReference>
<dbReference type="PANTHER" id="PTHR43072:SF23">
    <property type="entry name" value="UPF0039 PROTEIN C11D3.02C"/>
    <property type="match status" value="1"/>
</dbReference>
<evidence type="ECO:0000256" key="1">
    <source>
        <dbReference type="ARBA" id="ARBA00022679"/>
    </source>
</evidence>